<dbReference type="AlphaFoldDB" id="A0A9P4P4T7"/>
<reference evidence="1" key="1">
    <citation type="journal article" date="2020" name="Stud. Mycol.">
        <title>101 Dothideomycetes genomes: a test case for predicting lifestyles and emergence of pathogens.</title>
        <authorList>
            <person name="Haridas S."/>
            <person name="Albert R."/>
            <person name="Binder M."/>
            <person name="Bloem J."/>
            <person name="Labutti K."/>
            <person name="Salamov A."/>
            <person name="Andreopoulos B."/>
            <person name="Baker S."/>
            <person name="Barry K."/>
            <person name="Bills G."/>
            <person name="Bluhm B."/>
            <person name="Cannon C."/>
            <person name="Castanera R."/>
            <person name="Culley D."/>
            <person name="Daum C."/>
            <person name="Ezra D."/>
            <person name="Gonzalez J."/>
            <person name="Henrissat B."/>
            <person name="Kuo A."/>
            <person name="Liang C."/>
            <person name="Lipzen A."/>
            <person name="Lutzoni F."/>
            <person name="Magnuson J."/>
            <person name="Mondo S."/>
            <person name="Nolan M."/>
            <person name="Ohm R."/>
            <person name="Pangilinan J."/>
            <person name="Park H.-J."/>
            <person name="Ramirez L."/>
            <person name="Alfaro M."/>
            <person name="Sun H."/>
            <person name="Tritt A."/>
            <person name="Yoshinaga Y."/>
            <person name="Zwiers L.-H."/>
            <person name="Turgeon B."/>
            <person name="Goodwin S."/>
            <person name="Spatafora J."/>
            <person name="Crous P."/>
            <person name="Grigoriev I."/>
        </authorList>
    </citation>
    <scope>NUCLEOTIDE SEQUENCE</scope>
    <source>
        <strain evidence="1">CBS 690.94</strain>
    </source>
</reference>
<protein>
    <submittedName>
        <fullName evidence="1">Uncharacterized protein</fullName>
    </submittedName>
</protein>
<keyword evidence="2" id="KW-1185">Reference proteome</keyword>
<organism evidence="1 2">
    <name type="scientific">Karstenula rhodostoma CBS 690.94</name>
    <dbReference type="NCBI Taxonomy" id="1392251"/>
    <lineage>
        <taxon>Eukaryota</taxon>
        <taxon>Fungi</taxon>
        <taxon>Dikarya</taxon>
        <taxon>Ascomycota</taxon>
        <taxon>Pezizomycotina</taxon>
        <taxon>Dothideomycetes</taxon>
        <taxon>Pleosporomycetidae</taxon>
        <taxon>Pleosporales</taxon>
        <taxon>Massarineae</taxon>
        <taxon>Didymosphaeriaceae</taxon>
        <taxon>Karstenula</taxon>
    </lineage>
</organism>
<evidence type="ECO:0000313" key="2">
    <source>
        <dbReference type="Proteomes" id="UP000799764"/>
    </source>
</evidence>
<evidence type="ECO:0000313" key="1">
    <source>
        <dbReference type="EMBL" id="KAF2437370.1"/>
    </source>
</evidence>
<accession>A0A9P4P4T7</accession>
<dbReference type="Proteomes" id="UP000799764">
    <property type="component" value="Unassembled WGS sequence"/>
</dbReference>
<name>A0A9P4P4T7_9PLEO</name>
<gene>
    <name evidence="1" type="ORF">P171DRAFT_437774</name>
</gene>
<sequence length="90" mass="9788">MSPALQSAALQTATVARSRSGDNPSVSTRPCCNWAAYAQQPARSIQLALFVRRGIFSHPLLPRSSRPPRLPTFTVLALQSLTAYSRLPPL</sequence>
<dbReference type="EMBL" id="MU001516">
    <property type="protein sequence ID" value="KAF2437370.1"/>
    <property type="molecule type" value="Genomic_DNA"/>
</dbReference>
<comment type="caution">
    <text evidence="1">The sequence shown here is derived from an EMBL/GenBank/DDBJ whole genome shotgun (WGS) entry which is preliminary data.</text>
</comment>
<proteinExistence type="predicted"/>